<reference evidence="1 2" key="1">
    <citation type="submission" date="2020-08" db="EMBL/GenBank/DDBJ databases">
        <title>Cohnella phylogeny.</title>
        <authorList>
            <person name="Dunlap C."/>
        </authorList>
    </citation>
    <scope>NUCLEOTIDE SEQUENCE [LARGE SCALE GENOMIC DNA]</scope>
    <source>
        <strain evidence="1 2">DSM 28246</strain>
    </source>
</reference>
<protein>
    <submittedName>
        <fullName evidence="1">Uncharacterized protein</fullName>
    </submittedName>
</protein>
<gene>
    <name evidence="1" type="ORF">H7C19_01640</name>
</gene>
<dbReference type="EMBL" id="JACJVP010000001">
    <property type="protein sequence ID" value="MBB6669381.1"/>
    <property type="molecule type" value="Genomic_DNA"/>
</dbReference>
<name>A0A7X0RL65_9BACL</name>
<evidence type="ECO:0000313" key="1">
    <source>
        <dbReference type="EMBL" id="MBB6669381.1"/>
    </source>
</evidence>
<comment type="caution">
    <text evidence="1">The sequence shown here is derived from an EMBL/GenBank/DDBJ whole genome shotgun (WGS) entry which is preliminary data.</text>
</comment>
<sequence length="96" mass="11154">MPRAVDVNLDATEMMLTLEKEKSPRKIEYMKIDRLEKVKEPVRKLLRTVEVEGIKVSVRGMEEPIVITSDKLGDYENIENYLLNTVAEKYDVVVEQ</sequence>
<dbReference type="AlphaFoldDB" id="A0A7X0RL65"/>
<keyword evidence="2" id="KW-1185">Reference proteome</keyword>
<organism evidence="1 2">
    <name type="scientific">Cohnella nanjingensis</name>
    <dbReference type="NCBI Taxonomy" id="1387779"/>
    <lineage>
        <taxon>Bacteria</taxon>
        <taxon>Bacillati</taxon>
        <taxon>Bacillota</taxon>
        <taxon>Bacilli</taxon>
        <taxon>Bacillales</taxon>
        <taxon>Paenibacillaceae</taxon>
        <taxon>Cohnella</taxon>
    </lineage>
</organism>
<proteinExistence type="predicted"/>
<evidence type="ECO:0000313" key="2">
    <source>
        <dbReference type="Proteomes" id="UP000547209"/>
    </source>
</evidence>
<accession>A0A7X0RL65</accession>
<dbReference type="RefSeq" id="WP_185140793.1">
    <property type="nucleotide sequence ID" value="NZ_JACJVP010000001.1"/>
</dbReference>
<dbReference type="Proteomes" id="UP000547209">
    <property type="component" value="Unassembled WGS sequence"/>
</dbReference>